<proteinExistence type="predicted"/>
<dbReference type="InterPro" id="IPR056924">
    <property type="entry name" value="SH3_Tf2-1"/>
</dbReference>
<feature type="domain" description="Tf2-1-like SH3-like" evidence="1">
    <location>
        <begin position="3"/>
        <end position="51"/>
    </location>
</feature>
<accession>A0ABM1V2H6</accession>
<dbReference type="PANTHER" id="PTHR46148:SF60">
    <property type="entry name" value="CHROMO DOMAIN-CONTAINING PROTEIN"/>
    <property type="match status" value="1"/>
</dbReference>
<dbReference type="Proteomes" id="UP000694930">
    <property type="component" value="Chromosome 2"/>
</dbReference>
<keyword evidence="2" id="KW-1185">Reference proteome</keyword>
<dbReference type="PANTHER" id="PTHR46148">
    <property type="entry name" value="CHROMO DOMAIN-CONTAINING PROTEIN"/>
    <property type="match status" value="1"/>
</dbReference>
<sequence>MRFGRKGKLCPRYVGPFKIMQRVGEVDYELALPAKLASVLPVFHFSMLNNCLNDPALILPVEGLGVDEDSFYEEVHVEILDQQVKQLRNNELATVRVLYRNHLVEGDIWEAESDMRCRYPHLFSS</sequence>
<reference evidence="3" key="2">
    <citation type="submission" date="2025-08" db="UniProtKB">
        <authorList>
            <consortium name="RefSeq"/>
        </authorList>
    </citation>
    <scope>IDENTIFICATION</scope>
</reference>
<evidence type="ECO:0000313" key="3">
    <source>
        <dbReference type="RefSeq" id="XP_027769944.1"/>
    </source>
</evidence>
<gene>
    <name evidence="3" type="primary">LOC114075959</name>
</gene>
<evidence type="ECO:0000259" key="1">
    <source>
        <dbReference type="Pfam" id="PF24626"/>
    </source>
</evidence>
<name>A0ABM1V2H6_SOLPN</name>
<reference evidence="2" key="1">
    <citation type="journal article" date="2014" name="Nat. Genet.">
        <title>The genome of the stress-tolerant wild tomato species Solanum pennellii.</title>
        <authorList>
            <person name="Bolger A."/>
            <person name="Scossa F."/>
            <person name="Bolger M.E."/>
            <person name="Lanz C."/>
            <person name="Maumus F."/>
            <person name="Tohge T."/>
            <person name="Quesneville H."/>
            <person name="Alseekh S."/>
            <person name="Sorensen I."/>
            <person name="Lichtenstein G."/>
            <person name="Fich E.A."/>
            <person name="Conte M."/>
            <person name="Keller H."/>
            <person name="Schneeberger K."/>
            <person name="Schwacke R."/>
            <person name="Ofner I."/>
            <person name="Vrebalov J."/>
            <person name="Xu Y."/>
            <person name="Osorio S."/>
            <person name="Aflitos S.A."/>
            <person name="Schijlen E."/>
            <person name="Jimenez-Gomez J.M."/>
            <person name="Ryngajllo M."/>
            <person name="Kimura S."/>
            <person name="Kumar R."/>
            <person name="Koenig D."/>
            <person name="Headland L.R."/>
            <person name="Maloof J.N."/>
            <person name="Sinha N."/>
            <person name="van Ham R.C."/>
            <person name="Lankhorst R.K."/>
            <person name="Mao L."/>
            <person name="Vogel A."/>
            <person name="Arsova B."/>
            <person name="Panstruga R."/>
            <person name="Fei Z."/>
            <person name="Rose J.K."/>
            <person name="Zamir D."/>
            <person name="Carrari F."/>
            <person name="Giovannoni J.J."/>
            <person name="Weigel D."/>
            <person name="Usadel B."/>
            <person name="Fernie A.R."/>
        </authorList>
    </citation>
    <scope>NUCLEOTIDE SEQUENCE [LARGE SCALE GENOMIC DNA]</scope>
    <source>
        <strain evidence="2">cv. LA0716</strain>
    </source>
</reference>
<dbReference type="Pfam" id="PF24626">
    <property type="entry name" value="SH3_Tf2-1"/>
    <property type="match status" value="1"/>
</dbReference>
<dbReference type="GeneID" id="114075959"/>
<dbReference type="RefSeq" id="XP_027769944.1">
    <property type="nucleotide sequence ID" value="XM_027914143.1"/>
</dbReference>
<evidence type="ECO:0000313" key="2">
    <source>
        <dbReference type="Proteomes" id="UP000694930"/>
    </source>
</evidence>
<protein>
    <submittedName>
        <fullName evidence="3">Uncharacterized protein LOC114075959</fullName>
    </submittedName>
</protein>
<organism evidence="2 3">
    <name type="scientific">Solanum pennellii</name>
    <name type="common">Tomato</name>
    <name type="synonym">Lycopersicon pennellii</name>
    <dbReference type="NCBI Taxonomy" id="28526"/>
    <lineage>
        <taxon>Eukaryota</taxon>
        <taxon>Viridiplantae</taxon>
        <taxon>Streptophyta</taxon>
        <taxon>Embryophyta</taxon>
        <taxon>Tracheophyta</taxon>
        <taxon>Spermatophyta</taxon>
        <taxon>Magnoliopsida</taxon>
        <taxon>eudicotyledons</taxon>
        <taxon>Gunneridae</taxon>
        <taxon>Pentapetalae</taxon>
        <taxon>asterids</taxon>
        <taxon>lamiids</taxon>
        <taxon>Solanales</taxon>
        <taxon>Solanaceae</taxon>
        <taxon>Solanoideae</taxon>
        <taxon>Solaneae</taxon>
        <taxon>Solanum</taxon>
        <taxon>Solanum subgen. Lycopersicon</taxon>
    </lineage>
</organism>